<dbReference type="GO" id="GO:0034632">
    <property type="term" value="F:retinol transmembrane transporter activity"/>
    <property type="evidence" value="ECO:0007669"/>
    <property type="project" value="InterPro"/>
</dbReference>
<feature type="transmembrane region" description="Helical" evidence="8">
    <location>
        <begin position="268"/>
        <end position="289"/>
    </location>
</feature>
<dbReference type="GeneID" id="108713003"/>
<reference evidence="9" key="1">
    <citation type="submission" date="2024-06" db="UniProtKB">
        <authorList>
            <consortium name="RefSeq"/>
        </authorList>
    </citation>
    <scope>NUCLEOTIDE SEQUENCE [LARGE SCALE GENOMIC DNA]</scope>
    <source>
        <strain evidence="9">J_2021</strain>
    </source>
</reference>
<keyword evidence="5 8" id="KW-1133">Transmembrane helix</keyword>
<feature type="transmembrane region" description="Helical" evidence="8">
    <location>
        <begin position="188"/>
        <end position="206"/>
    </location>
</feature>
<evidence type="ECO:0000313" key="10">
    <source>
        <dbReference type="RefSeq" id="XP_041444321.1"/>
    </source>
</evidence>
<keyword evidence="3" id="KW-1003">Cell membrane</keyword>
<feature type="transmembrane region" description="Helical" evidence="8">
    <location>
        <begin position="33"/>
        <end position="52"/>
    </location>
</feature>
<feature type="transmembrane region" description="Helical" evidence="8">
    <location>
        <begin position="476"/>
        <end position="504"/>
    </location>
</feature>
<dbReference type="InterPro" id="IPR026612">
    <property type="entry name" value="STRA6-like"/>
</dbReference>
<feature type="transmembrane region" description="Helical" evidence="8">
    <location>
        <begin position="422"/>
        <end position="448"/>
    </location>
</feature>
<evidence type="ECO:0000256" key="7">
    <source>
        <dbReference type="ARBA" id="ARBA00023170"/>
    </source>
</evidence>
<keyword evidence="4 8" id="KW-0812">Transmembrane</keyword>
<accession>A0A8J1MS92</accession>
<dbReference type="GO" id="GO:0071939">
    <property type="term" value="P:vitamin A import into cell"/>
    <property type="evidence" value="ECO:0000318"/>
    <property type="project" value="GO_Central"/>
</dbReference>
<evidence type="ECO:0000256" key="2">
    <source>
        <dbReference type="ARBA" id="ARBA00022448"/>
    </source>
</evidence>
<proteinExistence type="predicted"/>
<dbReference type="PANTHER" id="PTHR21444">
    <property type="entry name" value="COILED-COIL DOMAIN-CONTAINING PROTEIN 180"/>
    <property type="match status" value="1"/>
</dbReference>
<dbReference type="PANTHER" id="PTHR21444:SF18">
    <property type="entry name" value="STIMULATED BY RETINOIC ACID GENE 6 PROTEIN-LIKE"/>
    <property type="match status" value="1"/>
</dbReference>
<keyword evidence="2" id="KW-0813">Transport</keyword>
<feature type="transmembrane region" description="Helical" evidence="8">
    <location>
        <begin position="149"/>
        <end position="168"/>
    </location>
</feature>
<keyword evidence="9" id="KW-1185">Reference proteome</keyword>
<feature type="transmembrane region" description="Helical" evidence="8">
    <location>
        <begin position="324"/>
        <end position="346"/>
    </location>
</feature>
<feature type="transmembrane region" description="Helical" evidence="8">
    <location>
        <begin position="87"/>
        <end position="106"/>
    </location>
</feature>
<organism evidence="9 10">
    <name type="scientific">Xenopus laevis</name>
    <name type="common">African clawed frog</name>
    <dbReference type="NCBI Taxonomy" id="8355"/>
    <lineage>
        <taxon>Eukaryota</taxon>
        <taxon>Metazoa</taxon>
        <taxon>Chordata</taxon>
        <taxon>Craniata</taxon>
        <taxon>Vertebrata</taxon>
        <taxon>Euteleostomi</taxon>
        <taxon>Amphibia</taxon>
        <taxon>Batrachia</taxon>
        <taxon>Anura</taxon>
        <taxon>Pipoidea</taxon>
        <taxon>Pipidae</taxon>
        <taxon>Xenopodinae</taxon>
        <taxon>Xenopus</taxon>
        <taxon>Xenopus</taxon>
    </lineage>
</organism>
<dbReference type="GO" id="GO:0005886">
    <property type="term" value="C:plasma membrane"/>
    <property type="evidence" value="ECO:0000318"/>
    <property type="project" value="GO_Central"/>
</dbReference>
<evidence type="ECO:0000256" key="5">
    <source>
        <dbReference type="ARBA" id="ARBA00022989"/>
    </source>
</evidence>
<evidence type="ECO:0000256" key="3">
    <source>
        <dbReference type="ARBA" id="ARBA00022475"/>
    </source>
</evidence>
<sequence length="646" mass="73902">MMESATTSRLLVNANETTQSTADTCMKSIRMDLFVHVSLIPAVLITVLLSYVQRRASLLKTTDKLPLSKKFGIVVPVNFISSYSNRWSFGAACGATATTVFLLFFNEYSNYFNFTAPPWAKALVYLLSALEVAMDYYPFFACLSTENRILGSSLGFCYAVCWFCVQLADMFECQKITQASTILLLTPVPSLVCCLFLIGRFLHILVKTMLALRRPEEKQEHEEPLLPKHLTHYLNYLLKGFPEIDSKRCWLKQKIYTFDPSFKFPTRMIVTAVLCLICLYNFFLVDLFVSPKAVKGLEHWALITINLSYENRTIWVLNLLKDSWFYATFPAAFTSVIYILHLLSCYRKQMKKLYKGTSDISRQSKPPVILAASIRYTGNQIAYLLWGYFLLHILFFLISLMITFWFIIPIQEGRGIIILQGLGYTVLGIVIMVGVIVIQILASQFFFLQDKINPKDKSKPLAINNRRAFQNFSYFFMFYSAILGFGACLIRIMLNVFLGSWLLARIDRPLFPRGYEGADMGYSTWIGMLLVDFHHTNPVALSFCHLLLHDLSTSKQLKSTDALHDCKKKQRKIKWHLAYTLINNPVLILSRKQHNCSSSSLSLRQQMLERIRICAVHSHFHKQTLALADNDTEASTTESLGEGNQI</sequence>
<dbReference type="RefSeq" id="XP_041444321.1">
    <property type="nucleotide sequence ID" value="XM_041588387.1"/>
</dbReference>
<evidence type="ECO:0000256" key="1">
    <source>
        <dbReference type="ARBA" id="ARBA00004651"/>
    </source>
</evidence>
<feature type="transmembrane region" description="Helical" evidence="8">
    <location>
        <begin position="118"/>
        <end position="137"/>
    </location>
</feature>
<gene>
    <name evidence="10" type="primary">LOC108713003</name>
</gene>
<dbReference type="AlphaFoldDB" id="A0A8J1MS92"/>
<protein>
    <submittedName>
        <fullName evidence="10">Stimulated by retinoic acid gene 6 protein-like isoform X1</fullName>
    </submittedName>
</protein>
<dbReference type="Proteomes" id="UP000186698">
    <property type="component" value="Chromosome 3S"/>
</dbReference>
<evidence type="ECO:0000256" key="6">
    <source>
        <dbReference type="ARBA" id="ARBA00023136"/>
    </source>
</evidence>
<keyword evidence="7" id="KW-0675">Receptor</keyword>
<dbReference type="Pfam" id="PF14752">
    <property type="entry name" value="RBP_receptor"/>
    <property type="match status" value="1"/>
</dbReference>
<feature type="transmembrane region" description="Helical" evidence="8">
    <location>
        <begin position="383"/>
        <end position="410"/>
    </location>
</feature>
<evidence type="ECO:0000313" key="9">
    <source>
        <dbReference type="Proteomes" id="UP000186698"/>
    </source>
</evidence>
<dbReference type="GO" id="GO:0038023">
    <property type="term" value="F:signaling receptor activity"/>
    <property type="evidence" value="ECO:0007669"/>
    <property type="project" value="InterPro"/>
</dbReference>
<dbReference type="OrthoDB" id="2376984at2759"/>
<name>A0A8J1MS92_XENLA</name>
<comment type="subcellular location">
    <subcellularLocation>
        <location evidence="1">Cell membrane</location>
        <topology evidence="1">Multi-pass membrane protein</topology>
    </subcellularLocation>
</comment>
<evidence type="ECO:0000256" key="4">
    <source>
        <dbReference type="ARBA" id="ARBA00022692"/>
    </source>
</evidence>
<evidence type="ECO:0000256" key="8">
    <source>
        <dbReference type="SAM" id="Phobius"/>
    </source>
</evidence>
<reference evidence="10" key="2">
    <citation type="submission" date="2025-08" db="UniProtKB">
        <authorList>
            <consortium name="RefSeq"/>
        </authorList>
    </citation>
    <scope>IDENTIFICATION</scope>
    <source>
        <strain evidence="10">J_2021</strain>
        <tissue evidence="10">Erythrocytes</tissue>
    </source>
</reference>
<keyword evidence="6 8" id="KW-0472">Membrane</keyword>